<dbReference type="InterPro" id="IPR025703">
    <property type="entry name" value="Bifunct_PutA"/>
</dbReference>
<accession>A0AAV3U978</accession>
<feature type="domain" description="Proline dehydrogenase PutA" evidence="9">
    <location>
        <begin position="59"/>
        <end position="166"/>
    </location>
</feature>
<dbReference type="Proteomes" id="UP001409585">
    <property type="component" value="Unassembled WGS sequence"/>
</dbReference>
<comment type="cofactor">
    <cofactor evidence="5">
        <name>FAD</name>
        <dbReference type="ChEBI" id="CHEBI:57692"/>
    </cofactor>
</comment>
<dbReference type="InterPro" id="IPR016162">
    <property type="entry name" value="Ald_DH_N"/>
</dbReference>
<gene>
    <name evidence="10" type="primary">putA</name>
    <name evidence="10" type="ORF">GCM10025791_46320</name>
</gene>
<dbReference type="AlphaFoldDB" id="A0AAV3U978"/>
<keyword evidence="5" id="KW-0285">Flavoprotein</keyword>
<feature type="active site" evidence="6">
    <location>
        <position position="825"/>
    </location>
</feature>
<feature type="domain" description="Aldehyde dehydrogenase" evidence="7">
    <location>
        <begin position="547"/>
        <end position="1017"/>
    </location>
</feature>
<dbReference type="FunFam" id="3.40.309.10:FF:000005">
    <property type="entry name" value="1-pyrroline-5-carboxylate dehydrogenase 1"/>
    <property type="match status" value="1"/>
</dbReference>
<dbReference type="InterPro" id="IPR024089">
    <property type="entry name" value="PRODH_PutA_dom_I/II"/>
</dbReference>
<evidence type="ECO:0000256" key="4">
    <source>
        <dbReference type="ARBA" id="ARBA00048142"/>
    </source>
</evidence>
<dbReference type="InterPro" id="IPR002872">
    <property type="entry name" value="Proline_DH_dom"/>
</dbReference>
<comment type="pathway">
    <text evidence="1 5">Amino-acid degradation; L-proline degradation into L-glutamate; L-glutamate from L-proline: step 2/2.</text>
</comment>
<evidence type="ECO:0000259" key="7">
    <source>
        <dbReference type="Pfam" id="PF00171"/>
    </source>
</evidence>
<keyword evidence="2 5" id="KW-0560">Oxidoreductase</keyword>
<dbReference type="InterPro" id="IPR050485">
    <property type="entry name" value="Proline_metab_enzyme"/>
</dbReference>
<comment type="pathway">
    <text evidence="5">Amino-acid degradation; L-proline degradation into L-glutamate; L-glutamate from L-proline: step 1/2.</text>
</comment>
<evidence type="ECO:0000313" key="10">
    <source>
        <dbReference type="EMBL" id="GAA4959858.1"/>
    </source>
</evidence>
<dbReference type="Gene3D" id="1.20.5.460">
    <property type="entry name" value="Single helix bin"/>
    <property type="match status" value="1"/>
</dbReference>
<dbReference type="InterPro" id="IPR029041">
    <property type="entry name" value="FAD-linked_oxidoreductase-like"/>
</dbReference>
<dbReference type="FunFam" id="1.20.5.460:FF:000001">
    <property type="entry name" value="Bifunctional protein PutA"/>
    <property type="match status" value="1"/>
</dbReference>
<comment type="similarity">
    <text evidence="5">In the C-terminal section; belongs to the aldehyde dehydrogenase family.</text>
</comment>
<keyword evidence="11" id="KW-1185">Reference proteome</keyword>
<dbReference type="EC" id="1.2.1.88" evidence="5"/>
<comment type="similarity">
    <text evidence="5">In the N-terminal section; belongs to the proline dehydrogenase family.</text>
</comment>
<dbReference type="GO" id="GO:0004657">
    <property type="term" value="F:proline dehydrogenase activity"/>
    <property type="evidence" value="ECO:0007669"/>
    <property type="project" value="UniProtKB-UniRule"/>
</dbReference>
<dbReference type="GO" id="GO:0010133">
    <property type="term" value="P:L-proline catabolic process to L-glutamate"/>
    <property type="evidence" value="ECO:0007669"/>
    <property type="project" value="UniProtKB-UniRule"/>
</dbReference>
<dbReference type="NCBIfam" id="NF008869">
    <property type="entry name" value="PRK11904.1"/>
    <property type="match status" value="1"/>
</dbReference>
<dbReference type="SUPFAM" id="SSF81935">
    <property type="entry name" value="N-terminal domain of bifunctional PutA protein"/>
    <property type="match status" value="1"/>
</dbReference>
<evidence type="ECO:0000259" key="8">
    <source>
        <dbReference type="Pfam" id="PF01619"/>
    </source>
</evidence>
<evidence type="ECO:0000256" key="6">
    <source>
        <dbReference type="PIRSR" id="PIRSR000197-1"/>
    </source>
</evidence>
<feature type="domain" description="Proline dehydrogenase" evidence="8">
    <location>
        <begin position="184"/>
        <end position="469"/>
    </location>
</feature>
<dbReference type="PANTHER" id="PTHR42862">
    <property type="entry name" value="DELTA-1-PYRROLINE-5-CARBOXYLATE DEHYDROGENASE 1, ISOFORM A-RELATED"/>
    <property type="match status" value="1"/>
</dbReference>
<dbReference type="PROSITE" id="PS00070">
    <property type="entry name" value="ALDEHYDE_DEHYDR_CYS"/>
    <property type="match status" value="1"/>
</dbReference>
<dbReference type="GO" id="GO:0003677">
    <property type="term" value="F:DNA binding"/>
    <property type="evidence" value="ECO:0007669"/>
    <property type="project" value="UniProtKB-KW"/>
</dbReference>
<dbReference type="InterPro" id="IPR024082">
    <property type="entry name" value="PRODH_PutA_dom_II"/>
</dbReference>
<evidence type="ECO:0000256" key="5">
    <source>
        <dbReference type="PIRNR" id="PIRNR000197"/>
    </source>
</evidence>
<keyword evidence="5" id="KW-0238">DNA-binding</keyword>
<comment type="catalytic activity">
    <reaction evidence="4 5">
        <text>L-glutamate 5-semialdehyde + NAD(+) + H2O = L-glutamate + NADH + 2 H(+)</text>
        <dbReference type="Rhea" id="RHEA:30235"/>
        <dbReference type="ChEBI" id="CHEBI:15377"/>
        <dbReference type="ChEBI" id="CHEBI:15378"/>
        <dbReference type="ChEBI" id="CHEBI:29985"/>
        <dbReference type="ChEBI" id="CHEBI:57540"/>
        <dbReference type="ChEBI" id="CHEBI:57945"/>
        <dbReference type="ChEBI" id="CHEBI:58066"/>
        <dbReference type="EC" id="1.2.1.88"/>
    </reaction>
</comment>
<comment type="catalytic activity">
    <reaction evidence="5">
        <text>L-proline + a quinone = (S)-1-pyrroline-5-carboxylate + a quinol + H(+)</text>
        <dbReference type="Rhea" id="RHEA:23784"/>
        <dbReference type="ChEBI" id="CHEBI:15378"/>
        <dbReference type="ChEBI" id="CHEBI:17388"/>
        <dbReference type="ChEBI" id="CHEBI:24646"/>
        <dbReference type="ChEBI" id="CHEBI:60039"/>
        <dbReference type="ChEBI" id="CHEBI:132124"/>
        <dbReference type="EC" id="1.5.5.2"/>
    </reaction>
</comment>
<dbReference type="EC" id="1.5.5.2" evidence="5"/>
<dbReference type="SUPFAM" id="SSF53720">
    <property type="entry name" value="ALDH-like"/>
    <property type="match status" value="1"/>
</dbReference>
<organism evidence="10 11">
    <name type="scientific">Halioxenophilus aromaticivorans</name>
    <dbReference type="NCBI Taxonomy" id="1306992"/>
    <lineage>
        <taxon>Bacteria</taxon>
        <taxon>Pseudomonadati</taxon>
        <taxon>Pseudomonadota</taxon>
        <taxon>Gammaproteobacteria</taxon>
        <taxon>Alteromonadales</taxon>
        <taxon>Alteromonadaceae</taxon>
        <taxon>Halioxenophilus</taxon>
    </lineage>
</organism>
<sequence length="1035" mass="112440">MSQLAPHWQRFLAAKRRSEAEYIPELLQQLHLSEADRTEISQQALVIIGAARSNATPLLDSFLSEYKISEGEGVALMCLAEALLRIPDARTRDQLIQDKLGFAQWAEHKGQSKKFWVNASTYGLALTGRVLNLKQRNSVGKSLHRLSQPVIRRAVAQAVAMLGEQFVLGESLARARAKAVKLHYGPWLFSYDMLGEGARTREDAERYFQDYKSSIEALAGQTQPNLLLRAGVSVKLSALYPRFEFSHAQSALTILQEKLLTLALAAAAAGIPLTIDAEESHRQMMTLKLVQTLIAAPQLAGWNGLGVAMQAYSKSALAAVHWLIALVQSTDKTLTVRLVKGAYWDSEIKQAQEQGLEDFPVFSRRCNTDLSYLACAQRLLAARPAIYPAFASHNANTLAAVRHMAGNSEGYEFQRLHGMGEAVYRQARQHWRVMAPARIYAPVGSHKELLAYLVRRLIENGANSSFVNQLADAEVSTQQLAHDAVAQAANSSDHRHPGVVWPRQLFGQRPNAMGLDLNDVLVWRQIKAALAEHSQSKVKITPLVAGWQPSADASKNTLVNPANNGDVLGTAVWADDAAVQQAFTMAQQHWPQWRDTDVAQRAQCLRAAADCLEQDMYPWLALLVREAGKTWGDAVAEIREAVDFCRYYAQQAQQQFAQPIPLPEGGAGVAGESNQLSYHGRGIFVCISPWNFPLAIFIGQVTAALVTGNAVVAKPAQQTSIIAQQAVALLHRCGIPEGVLALLPGGRELGADMIKQPLVAGVAFTGSVAAAQAVNRALAAKDGPIVPLIAETGGQNVMIADSSALPEQLCDDVMRSAFASAGQRCSALRVLYLQKEIYPKVVAMLKGAMAQWVVANPENLYSDAGPIIDAEAREKLRAYIAQQKATAKGYFCAAAEVARGGYYLAPCLLEIDDIQQIPGEQFGPILHVIEYQEKNLPQVLEQAQSTDFGLTFGIHSRIETKARAIAQNIAVGNVYVNRNMIGAVVGLQPFGGIGLSGTGPKAGGPHYLTRFCNEKSISVNTVAVGGNSQLLNLTD</sequence>
<evidence type="ECO:0000259" key="9">
    <source>
        <dbReference type="Pfam" id="PF14850"/>
    </source>
</evidence>
<dbReference type="Gene3D" id="3.40.605.10">
    <property type="entry name" value="Aldehyde Dehydrogenase, Chain A, domain 1"/>
    <property type="match status" value="1"/>
</dbReference>
<evidence type="ECO:0000256" key="3">
    <source>
        <dbReference type="ARBA" id="ARBA00023027"/>
    </source>
</evidence>
<dbReference type="Gene3D" id="3.40.309.10">
    <property type="entry name" value="Aldehyde Dehydrogenase, Chain A, domain 2"/>
    <property type="match status" value="1"/>
</dbReference>
<dbReference type="GO" id="GO:0003700">
    <property type="term" value="F:DNA-binding transcription factor activity"/>
    <property type="evidence" value="ECO:0007669"/>
    <property type="project" value="InterPro"/>
</dbReference>
<protein>
    <recommendedName>
        <fullName evidence="5">Bifunctional protein PutA</fullName>
    </recommendedName>
    <domain>
        <recommendedName>
            <fullName evidence="5">Proline dehydrogenase</fullName>
            <ecNumber evidence="5">1.5.5.2</ecNumber>
        </recommendedName>
        <alternativeName>
            <fullName evidence="5">Proline oxidase</fullName>
        </alternativeName>
    </domain>
    <domain>
        <recommendedName>
            <fullName evidence="5">Delta-1-pyrroline-5-carboxylate dehydrogenase</fullName>
            <shortName evidence="5">P5C dehydrogenase</shortName>
            <ecNumber evidence="5">1.2.1.88</ecNumber>
        </recommendedName>
        <alternativeName>
            <fullName evidence="5">L-glutamate gamma-semialdehyde dehydrogenase</fullName>
        </alternativeName>
    </domain>
</protein>
<dbReference type="PIRSF" id="PIRSF000197">
    <property type="entry name" value="Bifunct_PutA"/>
    <property type="match status" value="1"/>
</dbReference>
<reference evidence="11" key="1">
    <citation type="journal article" date="2019" name="Int. J. Syst. Evol. Microbiol.">
        <title>The Global Catalogue of Microorganisms (GCM) 10K type strain sequencing project: providing services to taxonomists for standard genome sequencing and annotation.</title>
        <authorList>
            <consortium name="The Broad Institute Genomics Platform"/>
            <consortium name="The Broad Institute Genome Sequencing Center for Infectious Disease"/>
            <person name="Wu L."/>
            <person name="Ma J."/>
        </authorList>
    </citation>
    <scope>NUCLEOTIDE SEQUENCE [LARGE SCALE GENOMIC DNA]</scope>
    <source>
        <strain evidence="11">JCM 19134</strain>
    </source>
</reference>
<keyword evidence="5" id="KW-0642">Proline metabolism</keyword>
<keyword evidence="5" id="KW-0274">FAD</keyword>
<feature type="active site" evidence="6">
    <location>
        <position position="791"/>
    </location>
</feature>
<keyword evidence="5" id="KW-0805">Transcription regulation</keyword>
<evidence type="ECO:0000256" key="1">
    <source>
        <dbReference type="ARBA" id="ARBA00004786"/>
    </source>
</evidence>
<dbReference type="SUPFAM" id="SSF51730">
    <property type="entry name" value="FAD-linked oxidoreductase"/>
    <property type="match status" value="1"/>
</dbReference>
<dbReference type="GO" id="GO:0003842">
    <property type="term" value="F:L-glutamate gamma-semialdehyde dehydrogenase activity"/>
    <property type="evidence" value="ECO:0007669"/>
    <property type="project" value="UniProtKB-UniRule"/>
</dbReference>
<dbReference type="NCBIfam" id="TIGR01238">
    <property type="entry name" value="D1pyr5carbox3"/>
    <property type="match status" value="1"/>
</dbReference>
<keyword evidence="5" id="KW-0678">Repressor</keyword>
<name>A0AAV3U978_9ALTE</name>
<evidence type="ECO:0000256" key="2">
    <source>
        <dbReference type="ARBA" id="ARBA00023002"/>
    </source>
</evidence>
<dbReference type="InterPro" id="IPR005933">
    <property type="entry name" value="PutA_C"/>
</dbReference>
<dbReference type="PANTHER" id="PTHR42862:SF1">
    <property type="entry name" value="DELTA-1-PYRROLINE-5-CARBOXYLATE DEHYDROGENASE 2, ISOFORM A-RELATED"/>
    <property type="match status" value="1"/>
</dbReference>
<dbReference type="InterPro" id="IPR016160">
    <property type="entry name" value="Ald_DH_CS_CYS"/>
</dbReference>
<dbReference type="InterPro" id="IPR016161">
    <property type="entry name" value="Ald_DH/histidinol_DH"/>
</dbReference>
<proteinExistence type="inferred from homology"/>
<keyword evidence="5" id="KW-0804">Transcription</keyword>
<comment type="caution">
    <text evidence="10">The sequence shown here is derived from an EMBL/GenBank/DDBJ whole genome shotgun (WGS) entry which is preliminary data.</text>
</comment>
<dbReference type="Gene3D" id="3.20.20.220">
    <property type="match status" value="1"/>
</dbReference>
<keyword evidence="3 5" id="KW-0520">NAD</keyword>
<dbReference type="EMBL" id="BAABLX010000078">
    <property type="protein sequence ID" value="GAA4959858.1"/>
    <property type="molecule type" value="Genomic_DNA"/>
</dbReference>
<dbReference type="GO" id="GO:0009898">
    <property type="term" value="C:cytoplasmic side of plasma membrane"/>
    <property type="evidence" value="ECO:0007669"/>
    <property type="project" value="TreeGrafter"/>
</dbReference>
<dbReference type="Pfam" id="PF14850">
    <property type="entry name" value="Pro_dh-DNA_bdg"/>
    <property type="match status" value="1"/>
</dbReference>
<dbReference type="Pfam" id="PF01619">
    <property type="entry name" value="Pro_dh"/>
    <property type="match status" value="1"/>
</dbReference>
<dbReference type="InterPro" id="IPR015590">
    <property type="entry name" value="Aldehyde_DH_dom"/>
</dbReference>
<dbReference type="RefSeq" id="WP_345427763.1">
    <property type="nucleotide sequence ID" value="NZ_AP031496.1"/>
</dbReference>
<dbReference type="Pfam" id="PF00171">
    <property type="entry name" value="Aldedh"/>
    <property type="match status" value="1"/>
</dbReference>
<comment type="function">
    <text evidence="5">Oxidizes proline to glutamate for use as a carbon and nitrogen source.</text>
</comment>
<dbReference type="CDD" id="cd07125">
    <property type="entry name" value="ALDH_PutA-P5CDH"/>
    <property type="match status" value="1"/>
</dbReference>
<dbReference type="InterPro" id="IPR016163">
    <property type="entry name" value="Ald_DH_C"/>
</dbReference>
<evidence type="ECO:0000313" key="11">
    <source>
        <dbReference type="Proteomes" id="UP001409585"/>
    </source>
</evidence>